<evidence type="ECO:0000259" key="2">
    <source>
        <dbReference type="Pfam" id="PF23572"/>
    </source>
</evidence>
<comment type="caution">
    <text evidence="3">The sequence shown here is derived from an EMBL/GenBank/DDBJ whole genome shotgun (WGS) entry which is preliminary data.</text>
</comment>
<protein>
    <submittedName>
        <fullName evidence="3">Uncharacterized protein</fullName>
    </submittedName>
</protein>
<dbReference type="Pfam" id="PF23571">
    <property type="entry name" value="GH3_M"/>
    <property type="match status" value="1"/>
</dbReference>
<dbReference type="EMBL" id="CAJNOH010000573">
    <property type="protein sequence ID" value="CAF1078078.1"/>
    <property type="molecule type" value="Genomic_DNA"/>
</dbReference>
<evidence type="ECO:0000313" key="4">
    <source>
        <dbReference type="Proteomes" id="UP000663854"/>
    </source>
</evidence>
<sequence length="267" mass="30759">MYISSEGTFGFLASIYTDEYFLSPTSAFFEFIKEEDVEKVQPKTLLISEIEPGNRYELVCTTEAGLVRYRMGDVINCTRFVSRADDLVPLPSKPVDIPRIPLISIAYRIGSLLDILGEKTNEQQMMNALKQTIYEWRKQGISVDICDFTTYPKLDAFPPHYVIFLELICEQRCKIDDQQLRDLQKIANSEVEQQVCKANEIYSTCRNIKKLGPLTCILVRSGTFSTFLRKELLNGRANLAQIKPYRLLKNEHDIQFFYDNKIDTSSC</sequence>
<proteinExistence type="predicted"/>
<feature type="domain" description="GH3 C-terminal" evidence="2">
    <location>
        <begin position="124"/>
        <end position="251"/>
    </location>
</feature>
<dbReference type="GO" id="GO:0016881">
    <property type="term" value="F:acid-amino acid ligase activity"/>
    <property type="evidence" value="ECO:0007669"/>
    <property type="project" value="TreeGrafter"/>
</dbReference>
<dbReference type="Proteomes" id="UP000663854">
    <property type="component" value="Unassembled WGS sequence"/>
</dbReference>
<evidence type="ECO:0000259" key="1">
    <source>
        <dbReference type="Pfam" id="PF23571"/>
    </source>
</evidence>
<gene>
    <name evidence="3" type="ORF">PYM288_LOCUS18524</name>
</gene>
<dbReference type="InterPro" id="IPR004993">
    <property type="entry name" value="GH3"/>
</dbReference>
<dbReference type="InterPro" id="IPR055377">
    <property type="entry name" value="GH3_M"/>
</dbReference>
<organism evidence="3 4">
    <name type="scientific">Rotaria sordida</name>
    <dbReference type="NCBI Taxonomy" id="392033"/>
    <lineage>
        <taxon>Eukaryota</taxon>
        <taxon>Metazoa</taxon>
        <taxon>Spiralia</taxon>
        <taxon>Gnathifera</taxon>
        <taxon>Rotifera</taxon>
        <taxon>Eurotatoria</taxon>
        <taxon>Bdelloidea</taxon>
        <taxon>Philodinida</taxon>
        <taxon>Philodinidae</taxon>
        <taxon>Rotaria</taxon>
    </lineage>
</organism>
<name>A0A814MGG2_9BILA</name>
<dbReference type="InterPro" id="IPR055378">
    <property type="entry name" value="GH3_C"/>
</dbReference>
<dbReference type="PANTHER" id="PTHR31901">
    <property type="entry name" value="GH3 DOMAIN-CONTAINING PROTEIN"/>
    <property type="match status" value="1"/>
</dbReference>
<accession>A0A814MGG2</accession>
<dbReference type="Pfam" id="PF23572">
    <property type="entry name" value="GH3_C"/>
    <property type="match status" value="1"/>
</dbReference>
<dbReference type="PANTHER" id="PTHR31901:SF9">
    <property type="entry name" value="GH3 DOMAIN-CONTAINING PROTEIN"/>
    <property type="match status" value="1"/>
</dbReference>
<evidence type="ECO:0000313" key="3">
    <source>
        <dbReference type="EMBL" id="CAF1078078.1"/>
    </source>
</evidence>
<reference evidence="3" key="1">
    <citation type="submission" date="2021-02" db="EMBL/GenBank/DDBJ databases">
        <authorList>
            <person name="Nowell W R."/>
        </authorList>
    </citation>
    <scope>NUCLEOTIDE SEQUENCE</scope>
</reference>
<dbReference type="AlphaFoldDB" id="A0A814MGG2"/>
<feature type="domain" description="GH3 middle" evidence="1">
    <location>
        <begin position="20"/>
        <end position="83"/>
    </location>
</feature>
<dbReference type="GO" id="GO:0005737">
    <property type="term" value="C:cytoplasm"/>
    <property type="evidence" value="ECO:0007669"/>
    <property type="project" value="TreeGrafter"/>
</dbReference>